<dbReference type="Proteomes" id="UP001295423">
    <property type="component" value="Unassembled WGS sequence"/>
</dbReference>
<protein>
    <submittedName>
        <fullName evidence="2">Uncharacterized protein</fullName>
    </submittedName>
</protein>
<accession>A0AAD2GD94</accession>
<evidence type="ECO:0000313" key="3">
    <source>
        <dbReference type="Proteomes" id="UP001295423"/>
    </source>
</evidence>
<comment type="caution">
    <text evidence="2">The sequence shown here is derived from an EMBL/GenBank/DDBJ whole genome shotgun (WGS) entry which is preliminary data.</text>
</comment>
<gene>
    <name evidence="2" type="ORF">CYCCA115_LOCUS23714</name>
</gene>
<feature type="chain" id="PRO_5041915558" evidence="1">
    <location>
        <begin position="20"/>
        <end position="286"/>
    </location>
</feature>
<dbReference type="EMBL" id="CAKOGP040002424">
    <property type="protein sequence ID" value="CAJ1969448.1"/>
    <property type="molecule type" value="Genomic_DNA"/>
</dbReference>
<evidence type="ECO:0000256" key="1">
    <source>
        <dbReference type="SAM" id="SignalP"/>
    </source>
</evidence>
<dbReference type="AlphaFoldDB" id="A0AAD2GD94"/>
<keyword evidence="3" id="KW-1185">Reference proteome</keyword>
<sequence>MTRLHLPLLLLAASASSFAPNVQTVHRLAPLNVGATYDGDWMEQAQSCADSDSCSLEENKLCLEHVLLIQSACSAGTLLGDQVCEDVTSAAEIVANLRSKIDKQSQVLSSMIAGTMVASVPVLLGLFAVIATVGILADPNAAPITPQEWWWSIRDGYFPLMLKEYYGNGGLAGASLDATPFTLQEFGWAIKGGYFNTLLWQFFQHGGLPIDDCLAAASTTPFTPQEWSFAAKDGYLQQILSQTFMNGGLEGAESSTLPITPQEWVWAAQGNYLGDLVKSSIQNGGL</sequence>
<keyword evidence="1" id="KW-0732">Signal</keyword>
<organism evidence="2 3">
    <name type="scientific">Cylindrotheca closterium</name>
    <dbReference type="NCBI Taxonomy" id="2856"/>
    <lineage>
        <taxon>Eukaryota</taxon>
        <taxon>Sar</taxon>
        <taxon>Stramenopiles</taxon>
        <taxon>Ochrophyta</taxon>
        <taxon>Bacillariophyta</taxon>
        <taxon>Bacillariophyceae</taxon>
        <taxon>Bacillariophycidae</taxon>
        <taxon>Bacillariales</taxon>
        <taxon>Bacillariaceae</taxon>
        <taxon>Cylindrotheca</taxon>
    </lineage>
</organism>
<name>A0AAD2GD94_9STRA</name>
<feature type="signal peptide" evidence="1">
    <location>
        <begin position="1"/>
        <end position="19"/>
    </location>
</feature>
<proteinExistence type="predicted"/>
<reference evidence="2" key="1">
    <citation type="submission" date="2023-08" db="EMBL/GenBank/DDBJ databases">
        <authorList>
            <person name="Audoor S."/>
            <person name="Bilcke G."/>
        </authorList>
    </citation>
    <scope>NUCLEOTIDE SEQUENCE</scope>
</reference>
<evidence type="ECO:0000313" key="2">
    <source>
        <dbReference type="EMBL" id="CAJ1969448.1"/>
    </source>
</evidence>